<dbReference type="EMBL" id="QBLH01002732">
    <property type="protein sequence ID" value="TGZ47507.1"/>
    <property type="molecule type" value="Genomic_DNA"/>
</dbReference>
<keyword evidence="2" id="KW-0371">Homeobox</keyword>
<keyword evidence="3" id="KW-1185">Reference proteome</keyword>
<gene>
    <name evidence="2" type="ORF">DBV15_00200</name>
</gene>
<keyword evidence="2" id="KW-0238">DNA-binding</keyword>
<organism evidence="2 3">
    <name type="scientific">Temnothorax longispinosus</name>
    <dbReference type="NCBI Taxonomy" id="300112"/>
    <lineage>
        <taxon>Eukaryota</taxon>
        <taxon>Metazoa</taxon>
        <taxon>Ecdysozoa</taxon>
        <taxon>Arthropoda</taxon>
        <taxon>Hexapoda</taxon>
        <taxon>Insecta</taxon>
        <taxon>Pterygota</taxon>
        <taxon>Neoptera</taxon>
        <taxon>Endopterygota</taxon>
        <taxon>Hymenoptera</taxon>
        <taxon>Apocrita</taxon>
        <taxon>Aculeata</taxon>
        <taxon>Formicoidea</taxon>
        <taxon>Formicidae</taxon>
        <taxon>Myrmicinae</taxon>
        <taxon>Temnothorax</taxon>
    </lineage>
</organism>
<reference evidence="2 3" key="1">
    <citation type="journal article" date="2019" name="Philos. Trans. R. Soc. Lond., B, Biol. Sci.">
        <title>Ant behaviour and brain gene expression of defending hosts depend on the ecological success of the intruding social parasite.</title>
        <authorList>
            <person name="Kaur R."/>
            <person name="Stoldt M."/>
            <person name="Jongepier E."/>
            <person name="Feldmeyer B."/>
            <person name="Menzel F."/>
            <person name="Bornberg-Bauer E."/>
            <person name="Foitzik S."/>
        </authorList>
    </citation>
    <scope>NUCLEOTIDE SEQUENCE [LARGE SCALE GENOMIC DNA]</scope>
    <source>
        <tissue evidence="2">Whole body</tissue>
    </source>
</reference>
<proteinExistence type="predicted"/>
<dbReference type="Proteomes" id="UP000310200">
    <property type="component" value="Unassembled WGS sequence"/>
</dbReference>
<evidence type="ECO:0000313" key="3">
    <source>
        <dbReference type="Proteomes" id="UP000310200"/>
    </source>
</evidence>
<comment type="caution">
    <text evidence="2">The sequence shown here is derived from an EMBL/GenBank/DDBJ whole genome shotgun (WGS) entry which is preliminary data.</text>
</comment>
<dbReference type="AlphaFoldDB" id="A0A4S2KI84"/>
<name>A0A4S2KI84_9HYME</name>
<evidence type="ECO:0000313" key="2">
    <source>
        <dbReference type="EMBL" id="TGZ47507.1"/>
    </source>
</evidence>
<accession>A0A4S2KI84</accession>
<sequence>MAKNAKLPAADSDRKRFRVKPRQKGSVTRLHGGICAVHRQSDRRLVVYERSRVVHWLRDRDLMRDRVPDTRLAARKRQDPEGDSLEGFSIEWFPSTSRGERRQMRTRYTMYRTAPNNNLCGHVWPQKYLLLFQGGRVSHERGVSLQVYEAASSSRAHATGLSPTRSLWTPDTDADFYRYFITGQQKNP</sequence>
<feature type="region of interest" description="Disordered" evidence="1">
    <location>
        <begin position="1"/>
        <end position="24"/>
    </location>
</feature>
<protein>
    <submittedName>
        <fullName evidence="2">Homeobox protein ARX</fullName>
    </submittedName>
</protein>
<evidence type="ECO:0000256" key="1">
    <source>
        <dbReference type="SAM" id="MobiDB-lite"/>
    </source>
</evidence>
<dbReference type="GO" id="GO:0003677">
    <property type="term" value="F:DNA binding"/>
    <property type="evidence" value="ECO:0007669"/>
    <property type="project" value="UniProtKB-KW"/>
</dbReference>